<keyword evidence="4 8" id="KW-0812">Transmembrane</keyword>
<comment type="similarity">
    <text evidence="2 8">Belongs to the MIP/aquaporin (TC 1.A.8) family.</text>
</comment>
<dbReference type="PANTHER" id="PTHR45665">
    <property type="entry name" value="AQUAPORIN-8"/>
    <property type="match status" value="1"/>
</dbReference>
<feature type="transmembrane region" description="Helical" evidence="9">
    <location>
        <begin position="227"/>
        <end position="250"/>
    </location>
</feature>
<dbReference type="AlphaFoldDB" id="A0AAD9BDR4"/>
<dbReference type="GO" id="GO:0005886">
    <property type="term" value="C:plasma membrane"/>
    <property type="evidence" value="ECO:0007669"/>
    <property type="project" value="TreeGrafter"/>
</dbReference>
<reference evidence="10" key="1">
    <citation type="submission" date="2023-04" db="EMBL/GenBank/DDBJ databases">
        <title>Chromosome-level genome of Chaenocephalus aceratus.</title>
        <authorList>
            <person name="Park H."/>
        </authorList>
    </citation>
    <scope>NUCLEOTIDE SEQUENCE</scope>
    <source>
        <strain evidence="10">DE</strain>
        <tissue evidence="10">Muscle</tissue>
    </source>
</reference>
<dbReference type="GO" id="GO:0019755">
    <property type="term" value="P:one-carbon compound transport"/>
    <property type="evidence" value="ECO:0007669"/>
    <property type="project" value="UniProtKB-ARBA"/>
</dbReference>
<evidence type="ECO:0000256" key="5">
    <source>
        <dbReference type="ARBA" id="ARBA00022737"/>
    </source>
</evidence>
<feature type="transmembrane region" description="Helical" evidence="9">
    <location>
        <begin position="186"/>
        <end position="207"/>
    </location>
</feature>
<organism evidence="10 11">
    <name type="scientific">Dissostichus eleginoides</name>
    <name type="common">Patagonian toothfish</name>
    <name type="synonym">Dissostichus amissus</name>
    <dbReference type="NCBI Taxonomy" id="100907"/>
    <lineage>
        <taxon>Eukaryota</taxon>
        <taxon>Metazoa</taxon>
        <taxon>Chordata</taxon>
        <taxon>Craniata</taxon>
        <taxon>Vertebrata</taxon>
        <taxon>Euteleostomi</taxon>
        <taxon>Actinopterygii</taxon>
        <taxon>Neopterygii</taxon>
        <taxon>Teleostei</taxon>
        <taxon>Neoteleostei</taxon>
        <taxon>Acanthomorphata</taxon>
        <taxon>Eupercaria</taxon>
        <taxon>Perciformes</taxon>
        <taxon>Notothenioidei</taxon>
        <taxon>Nototheniidae</taxon>
        <taxon>Dissostichus</taxon>
    </lineage>
</organism>
<evidence type="ECO:0000256" key="8">
    <source>
        <dbReference type="RuleBase" id="RU000477"/>
    </source>
</evidence>
<evidence type="ECO:0000256" key="7">
    <source>
        <dbReference type="ARBA" id="ARBA00023136"/>
    </source>
</evidence>
<keyword evidence="5" id="KW-0677">Repeat</keyword>
<dbReference type="GO" id="GO:0015250">
    <property type="term" value="F:water channel activity"/>
    <property type="evidence" value="ECO:0007669"/>
    <property type="project" value="TreeGrafter"/>
</dbReference>
<feature type="transmembrane region" description="Helical" evidence="9">
    <location>
        <begin position="158"/>
        <end position="179"/>
    </location>
</feature>
<dbReference type="PANTHER" id="PTHR45665:SF9">
    <property type="entry name" value="AQUAPORIN-8"/>
    <property type="match status" value="1"/>
</dbReference>
<evidence type="ECO:0000313" key="10">
    <source>
        <dbReference type="EMBL" id="KAK1881845.1"/>
    </source>
</evidence>
<dbReference type="SUPFAM" id="SSF81338">
    <property type="entry name" value="Aquaporin-like"/>
    <property type="match status" value="1"/>
</dbReference>
<keyword evidence="6 9" id="KW-1133">Transmembrane helix</keyword>
<keyword evidence="3 8" id="KW-0813">Transport</keyword>
<proteinExistence type="inferred from homology"/>
<dbReference type="Gene3D" id="1.20.1080.10">
    <property type="entry name" value="Glycerol uptake facilitator protein"/>
    <property type="match status" value="1"/>
</dbReference>
<dbReference type="GO" id="GO:0005737">
    <property type="term" value="C:cytoplasm"/>
    <property type="evidence" value="ECO:0007669"/>
    <property type="project" value="UniProtKB-ARBA"/>
</dbReference>
<sequence length="276" mass="29053">MSGTENKAEIFTITEMVEPAAERETMRKSPRMFEQYVQPCLAELYGTTLFVFVGCASVMGNIGQFGVLQAAMAHGLALAVLIMLFGKISGGHFNPVVSVSVYLCGGMKLALLLPYILAQMLGGLLGAALTRGVFPDNIYNASFGGSFLVGPTADLGKITLVEVIMTLFLTLAVCMGAVNKKTSSPVAAFCIGLTVSANILAGGQLSGACMNPARAFGPAVVAGQWGFHWIFWTGPLCGALITVTLVSSFASFCGHLESFHDHFVGMFAIGNHIVPL</sequence>
<dbReference type="Proteomes" id="UP001228049">
    <property type="component" value="Unassembled WGS sequence"/>
</dbReference>
<evidence type="ECO:0000256" key="1">
    <source>
        <dbReference type="ARBA" id="ARBA00004127"/>
    </source>
</evidence>
<evidence type="ECO:0000256" key="6">
    <source>
        <dbReference type="ARBA" id="ARBA00022989"/>
    </source>
</evidence>
<evidence type="ECO:0000256" key="4">
    <source>
        <dbReference type="ARBA" id="ARBA00022692"/>
    </source>
</evidence>
<evidence type="ECO:0000313" key="11">
    <source>
        <dbReference type="Proteomes" id="UP001228049"/>
    </source>
</evidence>
<dbReference type="PRINTS" id="PR00783">
    <property type="entry name" value="MINTRINSICP"/>
</dbReference>
<dbReference type="InterPro" id="IPR034294">
    <property type="entry name" value="Aquaporin_transptr"/>
</dbReference>
<comment type="subcellular location">
    <subcellularLocation>
        <location evidence="1">Endomembrane system</location>
        <topology evidence="1">Multi-pass membrane protein</topology>
    </subcellularLocation>
</comment>
<name>A0AAD9BDR4_DISEL</name>
<evidence type="ECO:0000256" key="2">
    <source>
        <dbReference type="ARBA" id="ARBA00006175"/>
    </source>
</evidence>
<dbReference type="EMBL" id="JASDAP010000024">
    <property type="protein sequence ID" value="KAK1881845.1"/>
    <property type="molecule type" value="Genomic_DNA"/>
</dbReference>
<evidence type="ECO:0000256" key="3">
    <source>
        <dbReference type="ARBA" id="ARBA00022448"/>
    </source>
</evidence>
<feature type="transmembrane region" description="Helical" evidence="9">
    <location>
        <begin position="97"/>
        <end position="117"/>
    </location>
</feature>
<feature type="transmembrane region" description="Helical" evidence="9">
    <location>
        <begin position="36"/>
        <end position="59"/>
    </location>
</feature>
<gene>
    <name evidence="10" type="ORF">KUDE01_025008</name>
</gene>
<dbReference type="InterPro" id="IPR023271">
    <property type="entry name" value="Aquaporin-like"/>
</dbReference>
<dbReference type="PRINTS" id="PR02020">
    <property type="entry name" value="AQUAPORIN8"/>
</dbReference>
<keyword evidence="11" id="KW-1185">Reference proteome</keyword>
<dbReference type="GO" id="GO:0012505">
    <property type="term" value="C:endomembrane system"/>
    <property type="evidence" value="ECO:0007669"/>
    <property type="project" value="UniProtKB-SubCell"/>
</dbReference>
<evidence type="ECO:0000256" key="9">
    <source>
        <dbReference type="SAM" id="Phobius"/>
    </source>
</evidence>
<feature type="transmembrane region" description="Helical" evidence="9">
    <location>
        <begin position="65"/>
        <end position="85"/>
    </location>
</feature>
<dbReference type="FunFam" id="1.20.1080.10:FF:000019">
    <property type="entry name" value="AQuaPorin or aquaglyceroporin related"/>
    <property type="match status" value="1"/>
</dbReference>
<accession>A0AAD9BDR4</accession>
<comment type="caution">
    <text evidence="10">The sequence shown here is derived from an EMBL/GenBank/DDBJ whole genome shotgun (WGS) entry which is preliminary data.</text>
</comment>
<dbReference type="InterPro" id="IPR023277">
    <property type="entry name" value="Aquaporin_8"/>
</dbReference>
<dbReference type="InterPro" id="IPR000425">
    <property type="entry name" value="MIP"/>
</dbReference>
<dbReference type="Pfam" id="PF00230">
    <property type="entry name" value="MIP"/>
    <property type="match status" value="1"/>
</dbReference>
<protein>
    <submittedName>
        <fullName evidence="10">Aquaporin-8</fullName>
    </submittedName>
</protein>
<keyword evidence="7 9" id="KW-0472">Membrane</keyword>